<evidence type="ECO:0000313" key="1">
    <source>
        <dbReference type="EMBL" id="MED6268915.1"/>
    </source>
</evidence>
<dbReference type="EMBL" id="JAHUTJ010011725">
    <property type="protein sequence ID" value="MED6268915.1"/>
    <property type="molecule type" value="Genomic_DNA"/>
</dbReference>
<gene>
    <name evidence="1" type="ORF">CHARACLAT_027652</name>
</gene>
<feature type="non-terminal residue" evidence="1">
    <location>
        <position position="1"/>
    </location>
</feature>
<protein>
    <submittedName>
        <fullName evidence="1">Uncharacterized protein</fullName>
    </submittedName>
</protein>
<reference evidence="1 2" key="1">
    <citation type="submission" date="2021-06" db="EMBL/GenBank/DDBJ databases">
        <authorList>
            <person name="Palmer J.M."/>
        </authorList>
    </citation>
    <scope>NUCLEOTIDE SEQUENCE [LARGE SCALE GENOMIC DNA]</scope>
    <source>
        <strain evidence="1 2">CL_MEX2019</strain>
        <tissue evidence="1">Muscle</tissue>
    </source>
</reference>
<organism evidence="1 2">
    <name type="scientific">Characodon lateralis</name>
    <dbReference type="NCBI Taxonomy" id="208331"/>
    <lineage>
        <taxon>Eukaryota</taxon>
        <taxon>Metazoa</taxon>
        <taxon>Chordata</taxon>
        <taxon>Craniata</taxon>
        <taxon>Vertebrata</taxon>
        <taxon>Euteleostomi</taxon>
        <taxon>Actinopterygii</taxon>
        <taxon>Neopterygii</taxon>
        <taxon>Teleostei</taxon>
        <taxon>Neoteleostei</taxon>
        <taxon>Acanthomorphata</taxon>
        <taxon>Ovalentaria</taxon>
        <taxon>Atherinomorphae</taxon>
        <taxon>Cyprinodontiformes</taxon>
        <taxon>Goodeidae</taxon>
        <taxon>Characodon</taxon>
    </lineage>
</organism>
<name>A0ABU7D4G9_9TELE</name>
<proteinExistence type="predicted"/>
<dbReference type="Proteomes" id="UP001352852">
    <property type="component" value="Unassembled WGS sequence"/>
</dbReference>
<sequence length="89" mass="10179">LAAVICQCWPDWEICVSSTDACASIAVYQGPQREQEEYSKFTIQEPKETFQTLKQLRNIMEELQRQHNSRNNITAQYGSLDNPIVGKTS</sequence>
<keyword evidence="2" id="KW-1185">Reference proteome</keyword>
<evidence type="ECO:0000313" key="2">
    <source>
        <dbReference type="Proteomes" id="UP001352852"/>
    </source>
</evidence>
<comment type="caution">
    <text evidence="1">The sequence shown here is derived from an EMBL/GenBank/DDBJ whole genome shotgun (WGS) entry which is preliminary data.</text>
</comment>
<accession>A0ABU7D4G9</accession>